<feature type="domain" description="HPr kinase/phosphorylase C-terminal" evidence="1">
    <location>
        <begin position="6"/>
        <end position="82"/>
    </location>
</feature>
<dbReference type="SUPFAM" id="SSF53795">
    <property type="entry name" value="PEP carboxykinase-like"/>
    <property type="match status" value="1"/>
</dbReference>
<dbReference type="GO" id="GO:0016301">
    <property type="term" value="F:kinase activity"/>
    <property type="evidence" value="ECO:0007669"/>
    <property type="project" value="UniProtKB-KW"/>
</dbReference>
<name>A0ABY2QB58_9HYPH</name>
<proteinExistence type="predicted"/>
<gene>
    <name evidence="2" type="ORF">E6C48_03805</name>
</gene>
<evidence type="ECO:0000313" key="2">
    <source>
        <dbReference type="EMBL" id="THF58791.1"/>
    </source>
</evidence>
<keyword evidence="2" id="KW-0808">Transferase</keyword>
<reference evidence="2 3" key="1">
    <citation type="submission" date="2019-04" db="EMBL/GenBank/DDBJ databases">
        <title>Mesorhizobium composti sp. nov., isolated from compost.</title>
        <authorList>
            <person name="Lin S.-Y."/>
            <person name="Hameed A."/>
            <person name="Hsieh Y.-T."/>
            <person name="Young C.-C."/>
        </authorList>
    </citation>
    <scope>NUCLEOTIDE SEQUENCE [LARGE SCALE GENOMIC DNA]</scope>
    <source>
        <strain evidence="2 3">CC-YTH430</strain>
    </source>
</reference>
<dbReference type="InterPro" id="IPR027417">
    <property type="entry name" value="P-loop_NTPase"/>
</dbReference>
<organism evidence="2 3">
    <name type="scientific">Ollibium composti</name>
    <dbReference type="NCBI Taxonomy" id="2675109"/>
    <lineage>
        <taxon>Bacteria</taxon>
        <taxon>Pseudomonadati</taxon>
        <taxon>Pseudomonadota</taxon>
        <taxon>Alphaproteobacteria</taxon>
        <taxon>Hyphomicrobiales</taxon>
        <taxon>Phyllobacteriaceae</taxon>
        <taxon>Ollibium</taxon>
    </lineage>
</organism>
<dbReference type="InterPro" id="IPR011104">
    <property type="entry name" value="Hpr_kin/Pase_C"/>
</dbReference>
<dbReference type="RefSeq" id="WP_136354204.1">
    <property type="nucleotide sequence ID" value="NZ_SSNY01000002.1"/>
</dbReference>
<dbReference type="Pfam" id="PF07475">
    <property type="entry name" value="Hpr_kinase_C"/>
    <property type="match status" value="1"/>
</dbReference>
<protein>
    <submittedName>
        <fullName evidence="2">HPr kinase/phosphorylase</fullName>
    </submittedName>
</protein>
<dbReference type="Proteomes" id="UP000306441">
    <property type="component" value="Unassembled WGS sequence"/>
</dbReference>
<dbReference type="Gene3D" id="3.40.50.300">
    <property type="entry name" value="P-loop containing nucleotide triphosphate hydrolases"/>
    <property type="match status" value="1"/>
</dbReference>
<dbReference type="EMBL" id="SSNY01000002">
    <property type="protein sequence ID" value="THF58791.1"/>
    <property type="molecule type" value="Genomic_DNA"/>
</dbReference>
<comment type="caution">
    <text evidence="2">The sequence shown here is derived from an EMBL/GenBank/DDBJ whole genome shotgun (WGS) entry which is preliminary data.</text>
</comment>
<evidence type="ECO:0000313" key="3">
    <source>
        <dbReference type="Proteomes" id="UP000306441"/>
    </source>
</evidence>
<keyword evidence="3" id="KW-1185">Reference proteome</keyword>
<accession>A0ABY2QB58</accession>
<dbReference type="CDD" id="cd01918">
    <property type="entry name" value="HprK_C"/>
    <property type="match status" value="1"/>
</dbReference>
<sequence>MSGLPNIHGTALVLGDRGILVIGPSGAGKTTLALALVGHFCAHGRFARLAGDDQVLVEARGGRLLARAPAAIAGLVEVPGIGPRPVPTEQAVVIDLVLRLVAEDATARLQDNATETIAGCVLPRFDLARRNVPAALPLVAALLGLPPFA</sequence>
<evidence type="ECO:0000259" key="1">
    <source>
        <dbReference type="Pfam" id="PF07475"/>
    </source>
</evidence>
<keyword evidence="2" id="KW-0418">Kinase</keyword>